<evidence type="ECO:0000259" key="12">
    <source>
        <dbReference type="PROSITE" id="PS50885"/>
    </source>
</evidence>
<dbReference type="EMBL" id="CP017258">
    <property type="protein sequence ID" value="AQW88506.1"/>
    <property type="molecule type" value="Genomic_DNA"/>
</dbReference>
<dbReference type="Gene3D" id="3.30.450.20">
    <property type="entry name" value="PAS domain"/>
    <property type="match status" value="2"/>
</dbReference>
<dbReference type="InterPro" id="IPR004089">
    <property type="entry name" value="MCPsignal_dom"/>
</dbReference>
<organism evidence="13 14">
    <name type="scientific">Campylobacter pinnipediorum subsp. caledonicus</name>
    <dbReference type="NCBI Taxonomy" id="1874362"/>
    <lineage>
        <taxon>Bacteria</taxon>
        <taxon>Pseudomonadati</taxon>
        <taxon>Campylobacterota</taxon>
        <taxon>Epsilonproteobacteria</taxon>
        <taxon>Campylobacterales</taxon>
        <taxon>Campylobacteraceae</taxon>
        <taxon>Campylobacter</taxon>
    </lineage>
</organism>
<evidence type="ECO:0000256" key="9">
    <source>
        <dbReference type="PROSITE-ProRule" id="PRU00284"/>
    </source>
</evidence>
<keyword evidence="4 10" id="KW-0812">Transmembrane</keyword>
<accession>A0A1S6U9U5</accession>
<sequence>MGSNLIKSLILWLTLCLTISLGLFSFANLSFAKKETNKLVLSSQYGVVDNAVDFLKSFMELKFASVKYIAKSLSQANIPEDELVKMLKASQESGGSDLLYAGFEKNGRMVRSNNKNQSPSDGYDPRIRGWYKKAKSVNNDIITDAYLTTTGNQVAISLATTFNEPYGGFGGVVSSDIFLSELNSRIIRMKYYDEEEIFAIDEKGRILLYSDKNLIMKETPISKELVSVFNESNDVILEELKTHTFDKDGKKMVAACLKEDTTKWLLCSVVPTSINNQSSDRLLKTQILLSAIFIVLIVLVLAFFMNFKLKPIKEIEEGLSSFFDFLNFKTKNASTIQVKTKDEFGQMATMINENIAKIQDGKTQENNFIQQANHFVDKIKDGDFTATLDANTNNPALNQLKQTFKELQEALQEAIAKDGQDVLRLLDSYKRQDFTSRLDDEGRMASGVNLLGEEITNMLKNNLKQAETLQQKAQILSSSMDELTNGANSQASSLQESAAAVEQMSSSMNAISQKTQDVIRQSEEIKNIITIIRDIADQTNLLALNAAIEAARAGEHGRGFAVVADEVRKLAERTQKSLGEIEANTNVLAQSINEMSESIKEQAEGINMINKSVSEVDMLTQQNVKIANNTNQITLEVDDMAKTIVEDVRKKKF</sequence>
<dbReference type="CDD" id="cd18773">
    <property type="entry name" value="PDC1_HK_sensor"/>
    <property type="match status" value="1"/>
</dbReference>
<reference evidence="14" key="1">
    <citation type="submission" date="2016-09" db="EMBL/GenBank/DDBJ databases">
        <title>Comparative genomics of the Campylobacter concisus group.</title>
        <authorList>
            <person name="Miller W.G."/>
            <person name="Yee E."/>
            <person name="Chapman M.H."/>
            <person name="Huynh S."/>
            <person name="Bono J.L."/>
            <person name="On S.L.W."/>
            <person name="StLeger J."/>
            <person name="Foster G."/>
            <person name="Parker C.T."/>
        </authorList>
    </citation>
    <scope>NUCLEOTIDE SEQUENCE [LARGE SCALE GENOMIC DNA]</scope>
    <source>
        <strain evidence="14">RM18021</strain>
    </source>
</reference>
<dbReference type="InterPro" id="IPR033479">
    <property type="entry name" value="dCache_1"/>
</dbReference>
<dbReference type="AlphaFoldDB" id="A0A1S6U9U5"/>
<evidence type="ECO:0000256" key="6">
    <source>
        <dbReference type="ARBA" id="ARBA00023136"/>
    </source>
</evidence>
<feature type="domain" description="HAMP" evidence="12">
    <location>
        <begin position="369"/>
        <end position="416"/>
    </location>
</feature>
<feature type="transmembrane region" description="Helical" evidence="10">
    <location>
        <begin position="287"/>
        <end position="307"/>
    </location>
</feature>
<dbReference type="InterPro" id="IPR003660">
    <property type="entry name" value="HAMP_dom"/>
</dbReference>
<name>A0A1S6U9U5_9BACT</name>
<proteinExistence type="inferred from homology"/>
<dbReference type="Gene3D" id="1.10.287.950">
    <property type="entry name" value="Methyl-accepting chemotaxis protein"/>
    <property type="match status" value="1"/>
</dbReference>
<evidence type="ECO:0000256" key="3">
    <source>
        <dbReference type="ARBA" id="ARBA00022500"/>
    </source>
</evidence>
<keyword evidence="2" id="KW-1003">Cell membrane</keyword>
<keyword evidence="3" id="KW-0145">Chemotaxis</keyword>
<feature type="domain" description="Methyl-accepting transducer" evidence="11">
    <location>
        <begin position="437"/>
        <end position="653"/>
    </location>
</feature>
<dbReference type="InterPro" id="IPR029151">
    <property type="entry name" value="Sensor-like_sf"/>
</dbReference>
<keyword evidence="6 10" id="KW-0472">Membrane</keyword>
<dbReference type="GO" id="GO:0007165">
    <property type="term" value="P:signal transduction"/>
    <property type="evidence" value="ECO:0007669"/>
    <property type="project" value="UniProtKB-KW"/>
</dbReference>
<dbReference type="GO" id="GO:0006935">
    <property type="term" value="P:chemotaxis"/>
    <property type="evidence" value="ECO:0007669"/>
    <property type="project" value="UniProtKB-KW"/>
</dbReference>
<dbReference type="PROSITE" id="PS50111">
    <property type="entry name" value="CHEMOTAXIS_TRANSDUC_2"/>
    <property type="match status" value="1"/>
</dbReference>
<dbReference type="SUPFAM" id="SSF58104">
    <property type="entry name" value="Methyl-accepting chemotaxis protein (MCP) signaling domain"/>
    <property type="match status" value="1"/>
</dbReference>
<evidence type="ECO:0000259" key="11">
    <source>
        <dbReference type="PROSITE" id="PS50111"/>
    </source>
</evidence>
<dbReference type="Gene3D" id="6.10.340.10">
    <property type="match status" value="1"/>
</dbReference>
<dbReference type="Pfam" id="PF02743">
    <property type="entry name" value="dCache_1"/>
    <property type="match status" value="1"/>
</dbReference>
<comment type="subcellular location">
    <subcellularLocation>
        <location evidence="1">Cell membrane</location>
        <topology evidence="1">Multi-pass membrane protein</topology>
    </subcellularLocation>
</comment>
<keyword evidence="7 9" id="KW-0807">Transducer</keyword>
<dbReference type="Pfam" id="PF00015">
    <property type="entry name" value="MCPsignal"/>
    <property type="match status" value="1"/>
</dbReference>
<evidence type="ECO:0000313" key="14">
    <source>
        <dbReference type="Proteomes" id="UP000190868"/>
    </source>
</evidence>
<evidence type="ECO:0000256" key="4">
    <source>
        <dbReference type="ARBA" id="ARBA00022692"/>
    </source>
</evidence>
<protein>
    <submittedName>
        <fullName evidence="13">Cache sensor-containing MCP-domain signal transduction protein</fullName>
    </submittedName>
</protein>
<dbReference type="PROSITE" id="PS50885">
    <property type="entry name" value="HAMP"/>
    <property type="match status" value="1"/>
</dbReference>
<evidence type="ECO:0000256" key="7">
    <source>
        <dbReference type="ARBA" id="ARBA00023224"/>
    </source>
</evidence>
<dbReference type="SMART" id="SM00283">
    <property type="entry name" value="MA"/>
    <property type="match status" value="1"/>
</dbReference>
<evidence type="ECO:0000256" key="2">
    <source>
        <dbReference type="ARBA" id="ARBA00022475"/>
    </source>
</evidence>
<dbReference type="PANTHER" id="PTHR32089">
    <property type="entry name" value="METHYL-ACCEPTING CHEMOTAXIS PROTEIN MCPB"/>
    <property type="match status" value="1"/>
</dbReference>
<evidence type="ECO:0000256" key="5">
    <source>
        <dbReference type="ARBA" id="ARBA00022989"/>
    </source>
</evidence>
<gene>
    <name evidence="13" type="ORF">CPIN18021_1729</name>
</gene>
<dbReference type="GO" id="GO:0005886">
    <property type="term" value="C:plasma membrane"/>
    <property type="evidence" value="ECO:0007669"/>
    <property type="project" value="UniProtKB-SubCell"/>
</dbReference>
<evidence type="ECO:0000256" key="8">
    <source>
        <dbReference type="ARBA" id="ARBA00029447"/>
    </source>
</evidence>
<evidence type="ECO:0000256" key="10">
    <source>
        <dbReference type="SAM" id="Phobius"/>
    </source>
</evidence>
<keyword evidence="14" id="KW-1185">Reference proteome</keyword>
<evidence type="ECO:0000313" key="13">
    <source>
        <dbReference type="EMBL" id="AQW88506.1"/>
    </source>
</evidence>
<keyword evidence="5 10" id="KW-1133">Transmembrane helix</keyword>
<dbReference type="Proteomes" id="UP000190868">
    <property type="component" value="Chromosome"/>
</dbReference>
<dbReference type="PANTHER" id="PTHR32089:SF112">
    <property type="entry name" value="LYSOZYME-LIKE PROTEIN-RELATED"/>
    <property type="match status" value="1"/>
</dbReference>
<evidence type="ECO:0000256" key="1">
    <source>
        <dbReference type="ARBA" id="ARBA00004651"/>
    </source>
</evidence>
<comment type="similarity">
    <text evidence="8">Belongs to the methyl-accepting chemotaxis (MCP) protein family.</text>
</comment>
<dbReference type="SUPFAM" id="SSF103190">
    <property type="entry name" value="Sensory domain-like"/>
    <property type="match status" value="1"/>
</dbReference>